<accession>A0A1H4DYF3</accession>
<dbReference type="Pfam" id="PF00239">
    <property type="entry name" value="Resolvase"/>
    <property type="match status" value="1"/>
</dbReference>
<gene>
    <name evidence="3" type="ORF">SAMN05421540_1183</name>
</gene>
<dbReference type="STRING" id="908615.SAMN05421540_1183"/>
<keyword evidence="4" id="KW-1185">Reference proteome</keyword>
<dbReference type="AlphaFoldDB" id="A0A1H4DYF3"/>
<dbReference type="PANTHER" id="PTHR30461">
    <property type="entry name" value="DNA-INVERTASE FROM LAMBDOID PROPHAGE"/>
    <property type="match status" value="1"/>
</dbReference>
<dbReference type="PROSITE" id="PS51736">
    <property type="entry name" value="RECOMBINASES_3"/>
    <property type="match status" value="1"/>
</dbReference>
<proteinExistence type="predicted"/>
<dbReference type="GO" id="GO:0000150">
    <property type="term" value="F:DNA strand exchange activity"/>
    <property type="evidence" value="ECO:0007669"/>
    <property type="project" value="InterPro"/>
</dbReference>
<dbReference type="EMBL" id="FNQF01000018">
    <property type="protein sequence ID" value="SEA77519.1"/>
    <property type="molecule type" value="Genomic_DNA"/>
</dbReference>
<evidence type="ECO:0000259" key="2">
    <source>
        <dbReference type="PROSITE" id="PS51736"/>
    </source>
</evidence>
<dbReference type="SUPFAM" id="SSF53041">
    <property type="entry name" value="Resolvase-like"/>
    <property type="match status" value="1"/>
</dbReference>
<dbReference type="InterPro" id="IPR006119">
    <property type="entry name" value="Resolv_N"/>
</dbReference>
<organism evidence="3 4">
    <name type="scientific">Psychroflexus halocasei</name>
    <dbReference type="NCBI Taxonomy" id="908615"/>
    <lineage>
        <taxon>Bacteria</taxon>
        <taxon>Pseudomonadati</taxon>
        <taxon>Bacteroidota</taxon>
        <taxon>Flavobacteriia</taxon>
        <taxon>Flavobacteriales</taxon>
        <taxon>Flavobacteriaceae</taxon>
        <taxon>Psychroflexus</taxon>
    </lineage>
</organism>
<evidence type="ECO:0000313" key="4">
    <source>
        <dbReference type="Proteomes" id="UP000198820"/>
    </source>
</evidence>
<name>A0A1H4DYF3_9FLAO</name>
<feature type="region of interest" description="Disordered" evidence="1">
    <location>
        <begin position="1"/>
        <end position="21"/>
    </location>
</feature>
<reference evidence="3 4" key="1">
    <citation type="submission" date="2016-10" db="EMBL/GenBank/DDBJ databases">
        <authorList>
            <person name="de Groot N.N."/>
        </authorList>
    </citation>
    <scope>NUCLEOTIDE SEQUENCE [LARGE SCALE GENOMIC DNA]</scope>
    <source>
        <strain evidence="3 4">DSM 23581</strain>
    </source>
</reference>
<dbReference type="GO" id="GO:0003677">
    <property type="term" value="F:DNA binding"/>
    <property type="evidence" value="ECO:0007669"/>
    <property type="project" value="InterPro"/>
</dbReference>
<sequence>MKARYIRTSTPHQNNERQKQNNENELLYIDVCSGAIAFNERQEGQKLINDIKQNKINYVAVHSVSRLGRNLLDILTTLKFLNDNKVTLKVENLGLESRVNNKENQAFNLIISVMGQVADIERVTMLERQKEGIKLAKLKGTYKGRVKGSKESTKDFLNRYPKVIKNLKQGLSIRKTSKVCGVSDSTTKKVKRLMS</sequence>
<dbReference type="PANTHER" id="PTHR30461:SF19">
    <property type="entry name" value="SITE-SPECIFIC RECOMBINASE RESOLVASE FAMILY"/>
    <property type="match status" value="1"/>
</dbReference>
<dbReference type="Gene3D" id="3.40.50.1390">
    <property type="entry name" value="Resolvase, N-terminal catalytic domain"/>
    <property type="match status" value="1"/>
</dbReference>
<dbReference type="RefSeq" id="WP_093245989.1">
    <property type="nucleotide sequence ID" value="NZ_FNQF01000018.1"/>
</dbReference>
<feature type="domain" description="Resolvase/invertase-type recombinase catalytic" evidence="2">
    <location>
        <begin position="1"/>
        <end position="140"/>
    </location>
</feature>
<evidence type="ECO:0000313" key="3">
    <source>
        <dbReference type="EMBL" id="SEA77519.1"/>
    </source>
</evidence>
<protein>
    <submittedName>
        <fullName evidence="3">Site-specific DNA recombinase</fullName>
    </submittedName>
</protein>
<dbReference type="SMART" id="SM00857">
    <property type="entry name" value="Resolvase"/>
    <property type="match status" value="1"/>
</dbReference>
<dbReference type="InterPro" id="IPR036162">
    <property type="entry name" value="Resolvase-like_N_sf"/>
</dbReference>
<dbReference type="Proteomes" id="UP000198820">
    <property type="component" value="Unassembled WGS sequence"/>
</dbReference>
<dbReference type="InterPro" id="IPR050639">
    <property type="entry name" value="SSR_resolvase"/>
</dbReference>
<evidence type="ECO:0000256" key="1">
    <source>
        <dbReference type="SAM" id="MobiDB-lite"/>
    </source>
</evidence>
<dbReference type="CDD" id="cd03768">
    <property type="entry name" value="SR_ResInv"/>
    <property type="match status" value="1"/>
</dbReference>